<protein>
    <submittedName>
        <fullName evidence="2">Uncharacterized protein</fullName>
    </submittedName>
</protein>
<reference evidence="2" key="1">
    <citation type="submission" date="2025-08" db="UniProtKB">
        <authorList>
            <consortium name="Ensembl"/>
        </authorList>
    </citation>
    <scope>IDENTIFICATION</scope>
</reference>
<evidence type="ECO:0000313" key="2">
    <source>
        <dbReference type="Ensembl" id="ENSSOCP00000005921.1"/>
    </source>
</evidence>
<evidence type="ECO:0000256" key="1">
    <source>
        <dbReference type="SAM" id="MobiDB-lite"/>
    </source>
</evidence>
<reference evidence="2" key="2">
    <citation type="submission" date="2025-09" db="UniProtKB">
        <authorList>
            <consortium name="Ensembl"/>
        </authorList>
    </citation>
    <scope>IDENTIFICATION</scope>
</reference>
<dbReference type="Proteomes" id="UP000694551">
    <property type="component" value="Unplaced"/>
</dbReference>
<accession>A0A8D0EW46</accession>
<proteinExistence type="predicted"/>
<organism evidence="2 3">
    <name type="scientific">Strix occidentalis caurina</name>
    <name type="common">northern spotted owl</name>
    <dbReference type="NCBI Taxonomy" id="311401"/>
    <lineage>
        <taxon>Eukaryota</taxon>
        <taxon>Metazoa</taxon>
        <taxon>Chordata</taxon>
        <taxon>Craniata</taxon>
        <taxon>Vertebrata</taxon>
        <taxon>Euteleostomi</taxon>
        <taxon>Archelosauria</taxon>
        <taxon>Archosauria</taxon>
        <taxon>Dinosauria</taxon>
        <taxon>Saurischia</taxon>
        <taxon>Theropoda</taxon>
        <taxon>Coelurosauria</taxon>
        <taxon>Aves</taxon>
        <taxon>Neognathae</taxon>
        <taxon>Neoaves</taxon>
        <taxon>Telluraves</taxon>
        <taxon>Strigiformes</taxon>
        <taxon>Strigidae</taxon>
        <taxon>Strix</taxon>
    </lineage>
</organism>
<feature type="region of interest" description="Disordered" evidence="1">
    <location>
        <begin position="1"/>
        <end position="21"/>
    </location>
</feature>
<name>A0A8D0EW46_STROC</name>
<evidence type="ECO:0000313" key="3">
    <source>
        <dbReference type="Proteomes" id="UP000694551"/>
    </source>
</evidence>
<keyword evidence="3" id="KW-1185">Reference proteome</keyword>
<dbReference type="AlphaFoldDB" id="A0A8D0EW46"/>
<sequence>MAGAAAAGGGGGGGGPGPVAQGLKEALVETLTGILCPVQAVRAAAEEQVKVLEVTEGE</sequence>
<dbReference type="Ensembl" id="ENSSOCT00000006080.1">
    <property type="protein sequence ID" value="ENSSOCP00000005921.1"/>
    <property type="gene ID" value="ENSSOCG00000004565.1"/>
</dbReference>
<feature type="compositionally biased region" description="Gly residues" evidence="1">
    <location>
        <begin position="1"/>
        <end position="17"/>
    </location>
</feature>